<dbReference type="NCBIfam" id="TIGR02254">
    <property type="entry name" value="YjjG_YfnB"/>
    <property type="match status" value="1"/>
</dbReference>
<dbReference type="InterPro" id="IPR023214">
    <property type="entry name" value="HAD_sf"/>
</dbReference>
<dbReference type="InterPro" id="IPR023198">
    <property type="entry name" value="PGP-like_dom2"/>
</dbReference>
<dbReference type="Pfam" id="PF13419">
    <property type="entry name" value="HAD_2"/>
    <property type="match status" value="1"/>
</dbReference>
<name>A0AAE3K0E3_9BACT</name>
<evidence type="ECO:0000313" key="1">
    <source>
        <dbReference type="EMBL" id="MCI5756286.1"/>
    </source>
</evidence>
<dbReference type="InterPro" id="IPR006439">
    <property type="entry name" value="HAD-SF_hydro_IA"/>
</dbReference>
<protein>
    <submittedName>
        <fullName evidence="1">YjjG family noncanonical pyrimidine nucleotidase</fullName>
    </submittedName>
</protein>
<gene>
    <name evidence="1" type="ORF">MR241_08360</name>
</gene>
<dbReference type="GO" id="GO:0008253">
    <property type="term" value="F:5'-nucleotidase activity"/>
    <property type="evidence" value="ECO:0007669"/>
    <property type="project" value="InterPro"/>
</dbReference>
<dbReference type="InterPro" id="IPR036412">
    <property type="entry name" value="HAD-like_sf"/>
</dbReference>
<dbReference type="SUPFAM" id="SSF56784">
    <property type="entry name" value="HAD-like"/>
    <property type="match status" value="1"/>
</dbReference>
<dbReference type="InterPro" id="IPR041492">
    <property type="entry name" value="HAD_2"/>
</dbReference>
<dbReference type="PANTHER" id="PTHR47478:SF1">
    <property type="entry name" value="PYRIMIDINE 5'-NUCLEOTIDASE YJJG"/>
    <property type="match status" value="1"/>
</dbReference>
<dbReference type="Proteomes" id="UP001139365">
    <property type="component" value="Unassembled WGS sequence"/>
</dbReference>
<dbReference type="Gene3D" id="3.40.50.1000">
    <property type="entry name" value="HAD superfamily/HAD-like"/>
    <property type="match status" value="1"/>
</dbReference>
<sequence>MRKAILFDLDDTLLDFHRSERDAIKKTLSSFGINADDAMMEYYSRVNDSQWKLLEKGELTRDQVLTRRFEIFYAGIGRPGIDPDETWRRYEHNLSESWYYIGGAEELLSEMCRDYELYIVSNGTASVQDGRIAASGIGKYFKDIFISQRIGFNKPDKRFFDAVFERLDGLARSEALIIGDSLSSDIKGGKNAGIATLWYNPHNGRADGDIQPDYEVTSLDMIPVVAEMFFDGKSE</sequence>
<dbReference type="EMBL" id="JALEMU010000133">
    <property type="protein sequence ID" value="MCI5756286.1"/>
    <property type="molecule type" value="Genomic_DNA"/>
</dbReference>
<reference evidence="1 2" key="1">
    <citation type="submission" date="2022-03" db="EMBL/GenBank/DDBJ databases">
        <title>Metagenome-assembled genomes from swine fecal metagenomes.</title>
        <authorList>
            <person name="Holman D.B."/>
            <person name="Kommadath A."/>
        </authorList>
    </citation>
    <scope>NUCLEOTIDE SEQUENCE [LARGE SCALE GENOMIC DNA]</scope>
    <source>
        <strain evidence="1">SUG147</strain>
    </source>
</reference>
<dbReference type="AlphaFoldDB" id="A0AAE3K0E3"/>
<proteinExistence type="predicted"/>
<dbReference type="InterPro" id="IPR011951">
    <property type="entry name" value="HAD-SF_hydro_IA_YjjG/PynA"/>
</dbReference>
<dbReference type="SFLD" id="SFLDG01129">
    <property type="entry name" value="C1.5:_HAD__Beta-PGM__Phosphata"/>
    <property type="match status" value="1"/>
</dbReference>
<dbReference type="SFLD" id="SFLDS00003">
    <property type="entry name" value="Haloacid_Dehalogenase"/>
    <property type="match status" value="1"/>
</dbReference>
<accession>A0AAE3K0E3</accession>
<dbReference type="PANTHER" id="PTHR47478">
    <property type="match status" value="1"/>
</dbReference>
<dbReference type="NCBIfam" id="TIGR01549">
    <property type="entry name" value="HAD-SF-IA-v1"/>
    <property type="match status" value="1"/>
</dbReference>
<evidence type="ECO:0000313" key="2">
    <source>
        <dbReference type="Proteomes" id="UP001139365"/>
    </source>
</evidence>
<organism evidence="1 2">
    <name type="scientific">Candidatus Colimorpha enterica</name>
    <dbReference type="NCBI Taxonomy" id="3083063"/>
    <lineage>
        <taxon>Bacteria</taxon>
        <taxon>Pseudomonadati</taxon>
        <taxon>Bacteroidota</taxon>
        <taxon>Bacteroidia</taxon>
        <taxon>Bacteroidales</taxon>
        <taxon>Candidatus Colimorpha</taxon>
    </lineage>
</organism>
<comment type="caution">
    <text evidence="1">The sequence shown here is derived from an EMBL/GenBank/DDBJ whole genome shotgun (WGS) entry which is preliminary data.</text>
</comment>
<dbReference type="Gene3D" id="1.10.150.240">
    <property type="entry name" value="Putative phosphatase, domain 2"/>
    <property type="match status" value="1"/>
</dbReference>
<dbReference type="InterPro" id="IPR052550">
    <property type="entry name" value="Pyrimidine_5'-ntase_YjjG"/>
</dbReference>